<dbReference type="SUPFAM" id="SSF103473">
    <property type="entry name" value="MFS general substrate transporter"/>
    <property type="match status" value="1"/>
</dbReference>
<dbReference type="InterPro" id="IPR011701">
    <property type="entry name" value="MFS"/>
</dbReference>
<dbReference type="Pfam" id="PF07690">
    <property type="entry name" value="MFS_1"/>
    <property type="match status" value="1"/>
</dbReference>
<keyword evidence="3 6" id="KW-1133">Transmembrane helix</keyword>
<evidence type="ECO:0000256" key="2">
    <source>
        <dbReference type="ARBA" id="ARBA00022692"/>
    </source>
</evidence>
<accession>A0A4R6UUV5</accession>
<feature type="transmembrane region" description="Helical" evidence="6">
    <location>
        <begin position="354"/>
        <end position="374"/>
    </location>
</feature>
<feature type="transmembrane region" description="Helical" evidence="6">
    <location>
        <begin position="178"/>
        <end position="200"/>
    </location>
</feature>
<dbReference type="Proteomes" id="UP000295705">
    <property type="component" value="Unassembled WGS sequence"/>
</dbReference>
<comment type="caution">
    <text evidence="8">The sequence shown here is derived from an EMBL/GenBank/DDBJ whole genome shotgun (WGS) entry which is preliminary data.</text>
</comment>
<evidence type="ECO:0000256" key="6">
    <source>
        <dbReference type="SAM" id="Phobius"/>
    </source>
</evidence>
<feature type="region of interest" description="Disordered" evidence="5">
    <location>
        <begin position="1"/>
        <end position="20"/>
    </location>
</feature>
<evidence type="ECO:0000256" key="5">
    <source>
        <dbReference type="SAM" id="MobiDB-lite"/>
    </source>
</evidence>
<comment type="subcellular location">
    <subcellularLocation>
        <location evidence="1">Cell membrane</location>
        <topology evidence="1">Multi-pass membrane protein</topology>
    </subcellularLocation>
</comment>
<keyword evidence="2 6" id="KW-0812">Transmembrane</keyword>
<feature type="transmembrane region" description="Helical" evidence="6">
    <location>
        <begin position="233"/>
        <end position="253"/>
    </location>
</feature>
<feature type="domain" description="Major facilitator superfamily (MFS) profile" evidence="7">
    <location>
        <begin position="25"/>
        <end position="403"/>
    </location>
</feature>
<feature type="transmembrane region" description="Helical" evidence="6">
    <location>
        <begin position="150"/>
        <end position="172"/>
    </location>
</feature>
<feature type="transmembrane region" description="Helical" evidence="6">
    <location>
        <begin position="29"/>
        <end position="49"/>
    </location>
</feature>
<dbReference type="InterPro" id="IPR020846">
    <property type="entry name" value="MFS_dom"/>
</dbReference>
<evidence type="ECO:0000256" key="1">
    <source>
        <dbReference type="ARBA" id="ARBA00004651"/>
    </source>
</evidence>
<dbReference type="PANTHER" id="PTHR42910">
    <property type="entry name" value="TRANSPORTER SCO4007-RELATED"/>
    <property type="match status" value="1"/>
</dbReference>
<dbReference type="RefSeq" id="WP_208114411.1">
    <property type="nucleotide sequence ID" value="NZ_BAABHR010000039.1"/>
</dbReference>
<organism evidence="8 9">
    <name type="scientific">Actinomycetospora succinea</name>
    <dbReference type="NCBI Taxonomy" id="663603"/>
    <lineage>
        <taxon>Bacteria</taxon>
        <taxon>Bacillati</taxon>
        <taxon>Actinomycetota</taxon>
        <taxon>Actinomycetes</taxon>
        <taxon>Pseudonocardiales</taxon>
        <taxon>Pseudonocardiaceae</taxon>
        <taxon>Actinomycetospora</taxon>
    </lineage>
</organism>
<sequence>MSAETGTTAGTTDGTTGTARPSIGRARTLLLAVLCGAAVANIYYAQPLLHTIGEAFGVGDGTAGLLVTASQVGYAIALALLVPLGDLLERRRLVTVLLAACAVVLALAAAAPGFALLAAAVVLIGVTSAVAQIAVPLAASLAGDHERGQVVGTVMSGLLIGILGARTVAGFVAEVGGWRWVFGAAAGVMVLLAVVVRLGLPVVPPTESATYPRLLGTVLTLVRDQPELRRRMMLGAVGFGCFTILWTSIDFLLSAPPYSYGPGLVGLFGLAGLAGAAMAILAGKLADRGHQRLVVTVALGVLVGSWALLGLGGVSVIALIAGVILLDLAQQGLQISHQSVIYALAPEARSRVTTAFMVSTFIGGTLASAGVAVVYPAAGWLGVCVLGAAVALVGVVIWFLPRT</sequence>
<evidence type="ECO:0000256" key="3">
    <source>
        <dbReference type="ARBA" id="ARBA00022989"/>
    </source>
</evidence>
<feature type="transmembrane region" description="Helical" evidence="6">
    <location>
        <begin position="259"/>
        <end position="281"/>
    </location>
</feature>
<keyword evidence="9" id="KW-1185">Reference proteome</keyword>
<reference evidence="8 9" key="1">
    <citation type="submission" date="2019-03" db="EMBL/GenBank/DDBJ databases">
        <title>Genomic Encyclopedia of Type Strains, Phase IV (KMG-IV): sequencing the most valuable type-strain genomes for metagenomic binning, comparative biology and taxonomic classification.</title>
        <authorList>
            <person name="Goeker M."/>
        </authorList>
    </citation>
    <scope>NUCLEOTIDE SEQUENCE [LARGE SCALE GENOMIC DNA]</scope>
    <source>
        <strain evidence="8 9">DSM 45775</strain>
    </source>
</reference>
<feature type="transmembrane region" description="Helical" evidence="6">
    <location>
        <begin position="93"/>
        <end position="111"/>
    </location>
</feature>
<proteinExistence type="predicted"/>
<dbReference type="PANTHER" id="PTHR42910:SF1">
    <property type="entry name" value="MAJOR FACILITATOR SUPERFAMILY (MFS) PROFILE DOMAIN-CONTAINING PROTEIN"/>
    <property type="match status" value="1"/>
</dbReference>
<keyword evidence="4 6" id="KW-0472">Membrane</keyword>
<gene>
    <name evidence="8" type="ORF">EV188_11319</name>
</gene>
<feature type="transmembrane region" description="Helical" evidence="6">
    <location>
        <begin position="117"/>
        <end position="138"/>
    </location>
</feature>
<dbReference type="GO" id="GO:0005886">
    <property type="term" value="C:plasma membrane"/>
    <property type="evidence" value="ECO:0007669"/>
    <property type="project" value="UniProtKB-SubCell"/>
</dbReference>
<dbReference type="EMBL" id="SNYO01000013">
    <property type="protein sequence ID" value="TDQ47274.1"/>
    <property type="molecule type" value="Genomic_DNA"/>
</dbReference>
<evidence type="ECO:0000313" key="9">
    <source>
        <dbReference type="Proteomes" id="UP000295705"/>
    </source>
</evidence>
<feature type="transmembrane region" description="Helical" evidence="6">
    <location>
        <begin position="380"/>
        <end position="400"/>
    </location>
</feature>
<feature type="transmembrane region" description="Helical" evidence="6">
    <location>
        <begin position="61"/>
        <end position="81"/>
    </location>
</feature>
<protein>
    <submittedName>
        <fullName evidence="8">Putative MFS family arabinose efflux permease</fullName>
    </submittedName>
</protein>
<evidence type="ECO:0000259" key="7">
    <source>
        <dbReference type="PROSITE" id="PS50850"/>
    </source>
</evidence>
<dbReference type="GO" id="GO:0022857">
    <property type="term" value="F:transmembrane transporter activity"/>
    <property type="evidence" value="ECO:0007669"/>
    <property type="project" value="InterPro"/>
</dbReference>
<evidence type="ECO:0000313" key="8">
    <source>
        <dbReference type="EMBL" id="TDQ47274.1"/>
    </source>
</evidence>
<dbReference type="InterPro" id="IPR036259">
    <property type="entry name" value="MFS_trans_sf"/>
</dbReference>
<dbReference type="Gene3D" id="1.20.1250.20">
    <property type="entry name" value="MFS general substrate transporter like domains"/>
    <property type="match status" value="1"/>
</dbReference>
<name>A0A4R6UUV5_9PSEU</name>
<dbReference type="CDD" id="cd17324">
    <property type="entry name" value="MFS_NepI_like"/>
    <property type="match status" value="1"/>
</dbReference>
<dbReference type="AlphaFoldDB" id="A0A4R6UUV5"/>
<dbReference type="PROSITE" id="PS50850">
    <property type="entry name" value="MFS"/>
    <property type="match status" value="1"/>
</dbReference>
<feature type="compositionally biased region" description="Low complexity" evidence="5">
    <location>
        <begin position="1"/>
        <end position="19"/>
    </location>
</feature>
<evidence type="ECO:0000256" key="4">
    <source>
        <dbReference type="ARBA" id="ARBA00023136"/>
    </source>
</evidence>
<feature type="transmembrane region" description="Helical" evidence="6">
    <location>
        <begin position="315"/>
        <end position="333"/>
    </location>
</feature>